<accession>A0A0A0EHL1</accession>
<dbReference type="eggNOG" id="COG4221">
    <property type="taxonomic scope" value="Bacteria"/>
</dbReference>
<dbReference type="PANTHER" id="PTHR33835:SF1">
    <property type="entry name" value="METALLO-BETA-LACTAMASE DOMAIN-CONTAINING PROTEIN"/>
    <property type="match status" value="1"/>
</dbReference>
<dbReference type="STRING" id="1461694.ATO9_06315"/>
<name>A0A0A0EHL1_9RHOB</name>
<dbReference type="EMBL" id="AQQX01000002">
    <property type="protein sequence ID" value="KGM49628.1"/>
    <property type="molecule type" value="Genomic_DNA"/>
</dbReference>
<gene>
    <name evidence="1" type="ORF">ATO9_06315</name>
</gene>
<dbReference type="SUPFAM" id="SSF56281">
    <property type="entry name" value="Metallo-hydrolase/oxidoreductase"/>
    <property type="match status" value="1"/>
</dbReference>
<dbReference type="AlphaFoldDB" id="A0A0A0EHL1"/>
<dbReference type="PANTHER" id="PTHR33835">
    <property type="entry name" value="YALI0C07656P"/>
    <property type="match status" value="1"/>
</dbReference>
<sequence length="242" mass="27371">MTTGYEPLNTLKPFGPDIWIVDGPSIRFYGLPFPTRMTVVRLPDGTVWLHSPIALDEALWQEIEAIGPIRHIVAPNWIHYASVWQWQDLGEGIEVWAAPGVAERAERHDVPIRVDHVLEAGAMPDWGAFDARLVSGSDVHREAVFHHRASRVLILTDLIENFEPEHLPWWMAGLVRMAGIVAPDGRTPPDMAWTFRKHRAEVRAHVDWMLDLAPEKVIVAHGACYEDDATARLRKGLRRLSG</sequence>
<keyword evidence="2" id="KW-1185">Reference proteome</keyword>
<dbReference type="Gene3D" id="3.60.15.10">
    <property type="entry name" value="Ribonuclease Z/Hydroxyacylglutathione hydrolase-like"/>
    <property type="match status" value="1"/>
</dbReference>
<protein>
    <recommendedName>
        <fullName evidence="3">DUF4336 domain-containing protein</fullName>
    </recommendedName>
</protein>
<reference evidence="1 2" key="1">
    <citation type="journal article" date="2015" name="Antonie Van Leeuwenhoek">
        <title>Pseudooceanicola atlanticus gen. nov. sp. nov., isolated from surface seawater of the Atlantic Ocean and reclassification of Oceanicola batsensis, Oceanicola marinus, Oceanicola nitratireducens, Oceanicola nanhaiensis, Oceanicola antarcticus and Oceanicola flagellatus, as Pseudooceanicola batsensis comb. nov., Pseudooceanicola marinus comb. nov., Pseudooceanicola nitratireducens comb. nov., Pseudooceanicola nanhaiensis comb. nov., Pseudooceanicola antarcticus comb. nov., and Pseudooceanicola flagellatus comb. nov.</title>
        <authorList>
            <person name="Lai Q."/>
            <person name="Li G."/>
            <person name="Liu X."/>
            <person name="Du Y."/>
            <person name="Sun F."/>
            <person name="Shao Z."/>
        </authorList>
    </citation>
    <scope>NUCLEOTIDE SEQUENCE [LARGE SCALE GENOMIC DNA]</scope>
    <source>
        <strain evidence="1 2">22II-s11g</strain>
    </source>
</reference>
<dbReference type="InterPro" id="IPR036866">
    <property type="entry name" value="RibonucZ/Hydroxyglut_hydro"/>
</dbReference>
<dbReference type="OrthoDB" id="450111at2"/>
<proteinExistence type="predicted"/>
<comment type="caution">
    <text evidence="1">The sequence shown here is derived from an EMBL/GenBank/DDBJ whole genome shotgun (WGS) entry which is preliminary data.</text>
</comment>
<organism evidence="1 2">
    <name type="scientific">Pseudooceanicola atlanticus</name>
    <dbReference type="NCBI Taxonomy" id="1461694"/>
    <lineage>
        <taxon>Bacteria</taxon>
        <taxon>Pseudomonadati</taxon>
        <taxon>Pseudomonadota</taxon>
        <taxon>Alphaproteobacteria</taxon>
        <taxon>Rhodobacterales</taxon>
        <taxon>Paracoccaceae</taxon>
        <taxon>Pseudooceanicola</taxon>
    </lineage>
</organism>
<dbReference type="Proteomes" id="UP000030004">
    <property type="component" value="Unassembled WGS sequence"/>
</dbReference>
<evidence type="ECO:0000313" key="1">
    <source>
        <dbReference type="EMBL" id="KGM49628.1"/>
    </source>
</evidence>
<dbReference type="Pfam" id="PF14234">
    <property type="entry name" value="DUF4336"/>
    <property type="match status" value="1"/>
</dbReference>
<evidence type="ECO:0008006" key="3">
    <source>
        <dbReference type="Google" id="ProtNLM"/>
    </source>
</evidence>
<dbReference type="InterPro" id="IPR025638">
    <property type="entry name" value="DUF4336"/>
</dbReference>
<evidence type="ECO:0000313" key="2">
    <source>
        <dbReference type="Proteomes" id="UP000030004"/>
    </source>
</evidence>
<dbReference type="RefSeq" id="WP_043746805.1">
    <property type="nucleotide sequence ID" value="NZ_AQQX01000002.1"/>
</dbReference>